<dbReference type="GO" id="GO:0004499">
    <property type="term" value="F:N,N-dimethylaniline monooxygenase activity"/>
    <property type="evidence" value="ECO:0007669"/>
    <property type="project" value="InterPro"/>
</dbReference>
<evidence type="ECO:0000256" key="1">
    <source>
        <dbReference type="ARBA" id="ARBA00009183"/>
    </source>
</evidence>
<keyword evidence="3" id="KW-0274">FAD</keyword>
<gene>
    <name evidence="5" type="ORF">NADFUDRAFT_50103</name>
</gene>
<dbReference type="Proteomes" id="UP000095009">
    <property type="component" value="Unassembled WGS sequence"/>
</dbReference>
<keyword evidence="4" id="KW-0560">Oxidoreductase</keyword>
<dbReference type="InterPro" id="IPR050346">
    <property type="entry name" value="FMO-like"/>
</dbReference>
<dbReference type="PANTHER" id="PTHR23023">
    <property type="entry name" value="DIMETHYLANILINE MONOOXYGENASE"/>
    <property type="match status" value="1"/>
</dbReference>
<dbReference type="InterPro" id="IPR020946">
    <property type="entry name" value="Flavin_mOase-like"/>
</dbReference>
<dbReference type="GO" id="GO:0050660">
    <property type="term" value="F:flavin adenine dinucleotide binding"/>
    <property type="evidence" value="ECO:0007669"/>
    <property type="project" value="InterPro"/>
</dbReference>
<dbReference type="AlphaFoldDB" id="A0A1E3PR13"/>
<protein>
    <submittedName>
        <fullName evidence="5">FAD/NAD(P)-binding domain-containing protein</fullName>
    </submittedName>
</protein>
<dbReference type="EMBL" id="KV454407">
    <property type="protein sequence ID" value="ODQ67684.1"/>
    <property type="molecule type" value="Genomic_DNA"/>
</dbReference>
<keyword evidence="2" id="KW-0285">Flavoprotein</keyword>
<evidence type="ECO:0000313" key="6">
    <source>
        <dbReference type="Proteomes" id="UP000095009"/>
    </source>
</evidence>
<evidence type="ECO:0000256" key="2">
    <source>
        <dbReference type="ARBA" id="ARBA00022630"/>
    </source>
</evidence>
<evidence type="ECO:0000313" key="5">
    <source>
        <dbReference type="EMBL" id="ODQ67684.1"/>
    </source>
</evidence>
<comment type="similarity">
    <text evidence="1">Belongs to the FMO family.</text>
</comment>
<dbReference type="STRING" id="857566.A0A1E3PR13"/>
<evidence type="ECO:0000256" key="4">
    <source>
        <dbReference type="ARBA" id="ARBA00023002"/>
    </source>
</evidence>
<dbReference type="GO" id="GO:0050661">
    <property type="term" value="F:NADP binding"/>
    <property type="evidence" value="ECO:0007669"/>
    <property type="project" value="InterPro"/>
</dbReference>
<keyword evidence="6" id="KW-1185">Reference proteome</keyword>
<name>A0A1E3PR13_9ASCO</name>
<dbReference type="Gene3D" id="3.50.50.60">
    <property type="entry name" value="FAD/NAD(P)-binding domain"/>
    <property type="match status" value="2"/>
</dbReference>
<dbReference type="Pfam" id="PF00743">
    <property type="entry name" value="FMO-like"/>
    <property type="match status" value="2"/>
</dbReference>
<proteinExistence type="inferred from homology"/>
<reference evidence="5 6" key="1">
    <citation type="journal article" date="2016" name="Proc. Natl. Acad. Sci. U.S.A.">
        <title>Comparative genomics of biotechnologically important yeasts.</title>
        <authorList>
            <person name="Riley R."/>
            <person name="Haridas S."/>
            <person name="Wolfe K.H."/>
            <person name="Lopes M.R."/>
            <person name="Hittinger C.T."/>
            <person name="Goeker M."/>
            <person name="Salamov A.A."/>
            <person name="Wisecaver J.H."/>
            <person name="Long T.M."/>
            <person name="Calvey C.H."/>
            <person name="Aerts A.L."/>
            <person name="Barry K.W."/>
            <person name="Choi C."/>
            <person name="Clum A."/>
            <person name="Coughlan A.Y."/>
            <person name="Deshpande S."/>
            <person name="Douglass A.P."/>
            <person name="Hanson S.J."/>
            <person name="Klenk H.-P."/>
            <person name="LaButti K.M."/>
            <person name="Lapidus A."/>
            <person name="Lindquist E.A."/>
            <person name="Lipzen A.M."/>
            <person name="Meier-Kolthoff J.P."/>
            <person name="Ohm R.A."/>
            <person name="Otillar R.P."/>
            <person name="Pangilinan J.L."/>
            <person name="Peng Y."/>
            <person name="Rokas A."/>
            <person name="Rosa C.A."/>
            <person name="Scheuner C."/>
            <person name="Sibirny A.A."/>
            <person name="Slot J.C."/>
            <person name="Stielow J.B."/>
            <person name="Sun H."/>
            <person name="Kurtzman C.P."/>
            <person name="Blackwell M."/>
            <person name="Grigoriev I.V."/>
            <person name="Jeffries T.W."/>
        </authorList>
    </citation>
    <scope>NUCLEOTIDE SEQUENCE [LARGE SCALE GENOMIC DNA]</scope>
    <source>
        <strain evidence="5 6">DSM 6958</strain>
    </source>
</reference>
<dbReference type="SUPFAM" id="SSF51905">
    <property type="entry name" value="FAD/NAD(P)-binding domain"/>
    <property type="match status" value="2"/>
</dbReference>
<dbReference type="OrthoDB" id="66881at2759"/>
<organism evidence="5 6">
    <name type="scientific">Nadsonia fulvescens var. elongata DSM 6958</name>
    <dbReference type="NCBI Taxonomy" id="857566"/>
    <lineage>
        <taxon>Eukaryota</taxon>
        <taxon>Fungi</taxon>
        <taxon>Dikarya</taxon>
        <taxon>Ascomycota</taxon>
        <taxon>Saccharomycotina</taxon>
        <taxon>Dipodascomycetes</taxon>
        <taxon>Dipodascales</taxon>
        <taxon>Dipodascales incertae sedis</taxon>
        <taxon>Nadsonia</taxon>
    </lineage>
</organism>
<dbReference type="InterPro" id="IPR036188">
    <property type="entry name" value="FAD/NAD-bd_sf"/>
</dbReference>
<accession>A0A1E3PR13</accession>
<evidence type="ECO:0000256" key="3">
    <source>
        <dbReference type="ARBA" id="ARBA00022827"/>
    </source>
</evidence>
<sequence length="505" mass="57152">MTKFDIDSVAIIGAGPGGLATLYEFLHTNQDGISTVGKVRATHPVFRKIVAFEQKDKAGGIWATSGNEVDLPIPPQNLLDTGSYTSPDIIHPSQSIPENLNQASVHQPFATDIDRSTSELEWKRSGVFPKMFTNIPSRFTRFSYLPNEEKYLDKSRIIYPFLTHKELSQRLVDFTEDEKLSQYVRVNSRVESLTKTNGKWVVTVRHTNIEKNKDEWYQEEFDAVVIANGHYTVPNIPHLPGLAKFNETHPGVLIHSKSYRSSKFFEGKKLLVVGGSISSVNLLQFVVPAAKETFISKRSPHLVFPWINKALESEGITTKPTIEKFIPETNEVLFTDGTREKDFDAILLATGYHFHYPFLNNYLNVIEPSNLSRVSGLYYNTFAIKDPTLATVGVAVSTINFHTIEASAAAIAGVWSNAKFLPPKNEQIKWEQVQIDSTANNLLFHYYTHDKVKEDFIDKLYVYAPDERYNPMEIDAQFLNDIDEGFAALENLFYKLKDGVLEITD</sequence>